<keyword evidence="2" id="KW-1185">Reference proteome</keyword>
<protein>
    <submittedName>
        <fullName evidence="1">Uncharacterized protein</fullName>
    </submittedName>
</protein>
<proteinExistence type="predicted"/>
<reference evidence="1 2" key="1">
    <citation type="journal article" date="2020" name="ISME J.">
        <title>Comparative genomics reveals insights into cyanobacterial evolution and habitat adaptation.</title>
        <authorList>
            <person name="Chen M.Y."/>
            <person name="Teng W.K."/>
            <person name="Zhao L."/>
            <person name="Hu C.X."/>
            <person name="Zhou Y.K."/>
            <person name="Han B.P."/>
            <person name="Song L.R."/>
            <person name="Shu W.S."/>
        </authorList>
    </citation>
    <scope>NUCLEOTIDE SEQUENCE [LARGE SCALE GENOMIC DNA]</scope>
    <source>
        <strain evidence="1 2">FACHB-391</strain>
    </source>
</reference>
<dbReference type="Proteomes" id="UP000604661">
    <property type="component" value="Unassembled WGS sequence"/>
</dbReference>
<evidence type="ECO:0000313" key="2">
    <source>
        <dbReference type="Proteomes" id="UP000604661"/>
    </source>
</evidence>
<evidence type="ECO:0000313" key="1">
    <source>
        <dbReference type="EMBL" id="MBD2559182.1"/>
    </source>
</evidence>
<accession>A0ABR8EMY9</accession>
<comment type="caution">
    <text evidence="1">The sequence shown here is derived from an EMBL/GenBank/DDBJ whole genome shotgun (WGS) entry which is preliminary data.</text>
</comment>
<gene>
    <name evidence="1" type="ORF">H6G95_00755</name>
</gene>
<dbReference type="EMBL" id="JACJTE010000001">
    <property type="protein sequence ID" value="MBD2559182.1"/>
    <property type="molecule type" value="Genomic_DNA"/>
</dbReference>
<name>A0ABR8EMY9_NOSLI</name>
<sequence>MKVKIGGKFTSCSDRPRGRIEQFSVKMLLLSDFLGTIGLSDEKIISQPANKIEVT</sequence>
<dbReference type="RefSeq" id="WP_190892773.1">
    <property type="nucleotide sequence ID" value="NZ_JACJTE010000001.1"/>
</dbReference>
<organism evidence="1 2">
    <name type="scientific">Nostoc linckia FACHB-391</name>
    <dbReference type="NCBI Taxonomy" id="2692906"/>
    <lineage>
        <taxon>Bacteria</taxon>
        <taxon>Bacillati</taxon>
        <taxon>Cyanobacteriota</taxon>
        <taxon>Cyanophyceae</taxon>
        <taxon>Nostocales</taxon>
        <taxon>Nostocaceae</taxon>
        <taxon>Nostoc</taxon>
    </lineage>
</organism>